<comment type="subunit">
    <text evidence="2">Homodimer.</text>
</comment>
<proteinExistence type="predicted"/>
<dbReference type="PANTHER" id="PTHR24567">
    <property type="entry name" value="CRP FAMILY TRANSCRIPTIONAL REGULATORY PROTEIN"/>
    <property type="match status" value="1"/>
</dbReference>
<dbReference type="PROSITE" id="PS00042">
    <property type="entry name" value="HTH_CRP_1"/>
    <property type="match status" value="1"/>
</dbReference>
<evidence type="ECO:0000256" key="10">
    <source>
        <dbReference type="ARBA" id="ARBA00023159"/>
    </source>
</evidence>
<evidence type="ECO:0000256" key="12">
    <source>
        <dbReference type="ARBA" id="ARBA00031697"/>
    </source>
</evidence>
<keyword evidence="4" id="KW-0678">Repressor</keyword>
<dbReference type="PROSITE" id="PS50042">
    <property type="entry name" value="CNMP_BINDING_3"/>
    <property type="match status" value="1"/>
</dbReference>
<evidence type="ECO:0000256" key="9">
    <source>
        <dbReference type="ARBA" id="ARBA00023125"/>
    </source>
</evidence>
<evidence type="ECO:0000256" key="7">
    <source>
        <dbReference type="ARBA" id="ARBA00023015"/>
    </source>
</evidence>
<dbReference type="GO" id="GO:0005829">
    <property type="term" value="C:cytosol"/>
    <property type="evidence" value="ECO:0007669"/>
    <property type="project" value="TreeGrafter"/>
</dbReference>
<comment type="subcellular location">
    <subcellularLocation>
        <location evidence="1">Cytoplasm</location>
    </subcellularLocation>
</comment>
<evidence type="ECO:0000256" key="6">
    <source>
        <dbReference type="ARBA" id="ARBA00022636"/>
    </source>
</evidence>
<accession>A0A4S3KK15</accession>
<keyword evidence="16" id="KW-1185">Reference proteome</keyword>
<dbReference type="RefSeq" id="WP_136257640.1">
    <property type="nucleotide sequence ID" value="NZ_MWIO01000014.1"/>
</dbReference>
<dbReference type="AlphaFoldDB" id="A0A4S3KK15"/>
<dbReference type="SMART" id="SM00100">
    <property type="entry name" value="cNMP"/>
    <property type="match status" value="1"/>
</dbReference>
<dbReference type="Pfam" id="PF00027">
    <property type="entry name" value="cNMP_binding"/>
    <property type="match status" value="1"/>
</dbReference>
<dbReference type="Proteomes" id="UP000306317">
    <property type="component" value="Unassembled WGS sequence"/>
</dbReference>
<keyword evidence="6" id="KW-0973">c-di-GMP</keyword>
<dbReference type="GO" id="GO:0003824">
    <property type="term" value="F:catalytic activity"/>
    <property type="evidence" value="ECO:0007669"/>
    <property type="project" value="UniProtKB-KW"/>
</dbReference>
<dbReference type="CDD" id="cd00092">
    <property type="entry name" value="HTH_CRP"/>
    <property type="match status" value="1"/>
</dbReference>
<name>A0A4S3KK15_9GAMM</name>
<dbReference type="GO" id="GO:0003700">
    <property type="term" value="F:DNA-binding transcription factor activity"/>
    <property type="evidence" value="ECO:0007669"/>
    <property type="project" value="InterPro"/>
</dbReference>
<organism evidence="15 16">
    <name type="scientific">Rhodanobacter lindaniclasticus</name>
    <dbReference type="NCBI Taxonomy" id="75310"/>
    <lineage>
        <taxon>Bacteria</taxon>
        <taxon>Pseudomonadati</taxon>
        <taxon>Pseudomonadota</taxon>
        <taxon>Gammaproteobacteria</taxon>
        <taxon>Lysobacterales</taxon>
        <taxon>Rhodanobacteraceae</taxon>
        <taxon>Rhodanobacter</taxon>
    </lineage>
</organism>
<keyword evidence="5" id="KW-0021">Allosteric enzyme</keyword>
<dbReference type="OrthoDB" id="7643467at2"/>
<evidence type="ECO:0000259" key="14">
    <source>
        <dbReference type="PROSITE" id="PS51063"/>
    </source>
</evidence>
<evidence type="ECO:0000313" key="15">
    <source>
        <dbReference type="EMBL" id="THD08718.1"/>
    </source>
</evidence>
<dbReference type="FunFam" id="1.10.10.10:FF:000028">
    <property type="entry name" value="Fumarate/nitrate reduction transcriptional regulator Fnr"/>
    <property type="match status" value="1"/>
</dbReference>
<dbReference type="InterPro" id="IPR036390">
    <property type="entry name" value="WH_DNA-bd_sf"/>
</dbReference>
<evidence type="ECO:0000256" key="8">
    <source>
        <dbReference type="ARBA" id="ARBA00023026"/>
    </source>
</evidence>
<dbReference type="InterPro" id="IPR014710">
    <property type="entry name" value="RmlC-like_jellyroll"/>
</dbReference>
<dbReference type="Gene3D" id="2.60.120.10">
    <property type="entry name" value="Jelly Rolls"/>
    <property type="match status" value="1"/>
</dbReference>
<keyword evidence="10" id="KW-0010">Activator</keyword>
<sequence length="244" mass="27102">MTSDLDLDELRRSCGYCAIHDFRLPAGLSADDLHTLNATARDMLPLDRGQTLFPQGRKFGALYVVRAGALKTFVEGSEGDVQILGFHLPGDIMGIGGLINEHYPCTAQTLERSSVCELRYAQLQEATANLPALNHQLMRVISGALVDEQSHLVLMGKQQAQRRLAFFIRRMSDRYARLSRDPLALILPMSREDIANYLGLALETVSRLFGRMESAGVLSVNRKSVRILRRDLLDELCGGDIDMA</sequence>
<protein>
    <recommendedName>
        <fullName evidence="3">CRP-like protein Clp</fullName>
    </recommendedName>
    <alternativeName>
        <fullName evidence="12">Catabolite activation-like protein</fullName>
    </alternativeName>
</protein>
<evidence type="ECO:0000256" key="5">
    <source>
        <dbReference type="ARBA" id="ARBA00022533"/>
    </source>
</evidence>
<dbReference type="InterPro" id="IPR000595">
    <property type="entry name" value="cNMP-bd_dom"/>
</dbReference>
<dbReference type="InterPro" id="IPR018490">
    <property type="entry name" value="cNMP-bd_dom_sf"/>
</dbReference>
<dbReference type="GO" id="GO:0003677">
    <property type="term" value="F:DNA binding"/>
    <property type="evidence" value="ECO:0007669"/>
    <property type="project" value="UniProtKB-KW"/>
</dbReference>
<dbReference type="PRINTS" id="PR00034">
    <property type="entry name" value="HTHCRP"/>
</dbReference>
<dbReference type="SUPFAM" id="SSF46785">
    <property type="entry name" value="Winged helix' DNA-binding domain"/>
    <property type="match status" value="1"/>
</dbReference>
<evidence type="ECO:0000256" key="4">
    <source>
        <dbReference type="ARBA" id="ARBA00022491"/>
    </source>
</evidence>
<evidence type="ECO:0000256" key="1">
    <source>
        <dbReference type="ARBA" id="ARBA00004496"/>
    </source>
</evidence>
<feature type="domain" description="Cyclic nucleotide-binding" evidence="13">
    <location>
        <begin position="24"/>
        <end position="107"/>
    </location>
</feature>
<dbReference type="InterPro" id="IPR036388">
    <property type="entry name" value="WH-like_DNA-bd_sf"/>
</dbReference>
<evidence type="ECO:0000256" key="2">
    <source>
        <dbReference type="ARBA" id="ARBA00011738"/>
    </source>
</evidence>
<evidence type="ECO:0000256" key="3">
    <source>
        <dbReference type="ARBA" id="ARBA00020769"/>
    </source>
</evidence>
<dbReference type="SMART" id="SM00419">
    <property type="entry name" value="HTH_CRP"/>
    <property type="match status" value="1"/>
</dbReference>
<dbReference type="Pfam" id="PF13545">
    <property type="entry name" value="HTH_Crp_2"/>
    <property type="match status" value="1"/>
</dbReference>
<dbReference type="Gene3D" id="1.10.10.10">
    <property type="entry name" value="Winged helix-like DNA-binding domain superfamily/Winged helix DNA-binding domain"/>
    <property type="match status" value="1"/>
</dbReference>
<keyword evidence="7" id="KW-0805">Transcription regulation</keyword>
<evidence type="ECO:0000313" key="16">
    <source>
        <dbReference type="Proteomes" id="UP000306317"/>
    </source>
</evidence>
<keyword evidence="11" id="KW-0804">Transcription</keyword>
<dbReference type="PROSITE" id="PS51063">
    <property type="entry name" value="HTH_CRP_2"/>
    <property type="match status" value="1"/>
</dbReference>
<dbReference type="CDD" id="cd00038">
    <property type="entry name" value="CAP_ED"/>
    <property type="match status" value="1"/>
</dbReference>
<reference evidence="15 16" key="1">
    <citation type="submission" date="2017-02" db="EMBL/GenBank/DDBJ databases">
        <title>Whole genome sequencing of Rhodanobacter lindaniclasticus DSM 17932.</title>
        <authorList>
            <person name="Kumar S."/>
            <person name="Patil P."/>
            <person name="Patil P.B."/>
        </authorList>
    </citation>
    <scope>NUCLEOTIDE SEQUENCE [LARGE SCALE GENOMIC DNA]</scope>
    <source>
        <strain evidence="15 16">DSM 17932</strain>
    </source>
</reference>
<keyword evidence="8" id="KW-0843">Virulence</keyword>
<dbReference type="InterPro" id="IPR018335">
    <property type="entry name" value="Tscrpt_reg_HTH_Crp-type_CS"/>
</dbReference>
<evidence type="ECO:0000256" key="11">
    <source>
        <dbReference type="ARBA" id="ARBA00023163"/>
    </source>
</evidence>
<feature type="domain" description="HTH crp-type" evidence="14">
    <location>
        <begin position="158"/>
        <end position="231"/>
    </location>
</feature>
<dbReference type="SUPFAM" id="SSF51206">
    <property type="entry name" value="cAMP-binding domain-like"/>
    <property type="match status" value="1"/>
</dbReference>
<comment type="caution">
    <text evidence="15">The sequence shown here is derived from an EMBL/GenBank/DDBJ whole genome shotgun (WGS) entry which is preliminary data.</text>
</comment>
<dbReference type="EMBL" id="MWIO01000014">
    <property type="protein sequence ID" value="THD08718.1"/>
    <property type="molecule type" value="Genomic_DNA"/>
</dbReference>
<dbReference type="InterPro" id="IPR012318">
    <property type="entry name" value="HTH_CRP"/>
</dbReference>
<dbReference type="PANTHER" id="PTHR24567:SF75">
    <property type="entry name" value="FUMARATE AND NITRATE REDUCTION REGULATORY PROTEIN"/>
    <property type="match status" value="1"/>
</dbReference>
<keyword evidence="9" id="KW-0238">DNA-binding</keyword>
<evidence type="ECO:0000259" key="13">
    <source>
        <dbReference type="PROSITE" id="PS50042"/>
    </source>
</evidence>
<dbReference type="InterPro" id="IPR050397">
    <property type="entry name" value="Env_Response_Regulators"/>
</dbReference>
<gene>
    <name evidence="15" type="ORF">B1991_05195</name>
</gene>